<evidence type="ECO:0000313" key="3">
    <source>
        <dbReference type="Proteomes" id="UP000274082"/>
    </source>
</evidence>
<organism evidence="2 3">
    <name type="scientific">Leishmania donovani</name>
    <dbReference type="NCBI Taxonomy" id="5661"/>
    <lineage>
        <taxon>Eukaryota</taxon>
        <taxon>Discoba</taxon>
        <taxon>Euglenozoa</taxon>
        <taxon>Kinetoplastea</taxon>
        <taxon>Metakinetoplastina</taxon>
        <taxon>Trypanosomatida</taxon>
        <taxon>Trypanosomatidae</taxon>
        <taxon>Leishmaniinae</taxon>
        <taxon>Leishmania</taxon>
    </lineage>
</organism>
<dbReference type="InterPro" id="IPR011990">
    <property type="entry name" value="TPR-like_helical_dom_sf"/>
</dbReference>
<protein>
    <submittedName>
        <fullName evidence="2">Uncharacterized protein</fullName>
    </submittedName>
</protein>
<dbReference type="SUPFAM" id="SSF48452">
    <property type="entry name" value="TPR-like"/>
    <property type="match status" value="1"/>
</dbReference>
<dbReference type="Gene3D" id="1.25.40.10">
    <property type="entry name" value="Tetratricopeptide repeat domain"/>
    <property type="match status" value="1"/>
</dbReference>
<feature type="compositionally biased region" description="Polar residues" evidence="1">
    <location>
        <begin position="179"/>
        <end position="192"/>
    </location>
</feature>
<reference evidence="2 3" key="1">
    <citation type="journal article" date="2018" name="Sci. Rep.">
        <title>A complete Leishmania donovani reference genome identifies novel genetic variations associated with virulence.</title>
        <authorList>
            <person name="Lypaczewski P."/>
            <person name="Hoshizaki J."/>
            <person name="Zhang W.-W."/>
            <person name="McCall L.-I."/>
            <person name="Torcivia-Rodriguez J."/>
            <person name="Simonyan V."/>
            <person name="Kaur A."/>
            <person name="Dewar K."/>
            <person name="Matlashewski G."/>
        </authorList>
    </citation>
    <scope>NUCLEOTIDE SEQUENCE [LARGE SCALE GENOMIC DNA]</scope>
    <source>
        <strain evidence="2 3">LdCL</strain>
    </source>
</reference>
<feature type="region of interest" description="Disordered" evidence="1">
    <location>
        <begin position="179"/>
        <end position="220"/>
    </location>
</feature>
<dbReference type="EMBL" id="CP029534">
    <property type="protein sequence ID" value="AYU83101.1"/>
    <property type="molecule type" value="Genomic_DNA"/>
</dbReference>
<proteinExistence type="predicted"/>
<feature type="region of interest" description="Disordered" evidence="1">
    <location>
        <begin position="361"/>
        <end position="381"/>
    </location>
</feature>
<sequence>MFKASGTLAALLPSLRFGVNKTDFFTSLWSKPQTRDERVKEYVPEVLEESFEQQRAVLEKSTSRDIIVELGNKILQEIDSKSPTPSIAPHLNKLLLEYGVKDVIAQRPLSYLLYPNSSALSAGEQAHELVSSFPDNFRAMIEEVERNGCSAKTAVHASAAPEVHVPKAASSVAAVGHEATSSVQVADGTSASGEEVAPTEPGGRTPGDSEASSPSQQRADGVIMASKDEYEPMDITMFVKVAAGMAMANLHCGDMRNAVRCVDAGISHAKEASRLGGLLALKAGLLVRQKKFAEAAECAKLAVEASGNVQGYLHGAYALHKLNRPEEAVALLERGREDHPMNTQFEAQIEAIQRELKLALPASSSSSSASKDAAQEALPAK</sequence>
<dbReference type="AlphaFoldDB" id="A0A3S7X9G6"/>
<evidence type="ECO:0000256" key="1">
    <source>
        <dbReference type="SAM" id="MobiDB-lite"/>
    </source>
</evidence>
<keyword evidence="3" id="KW-1185">Reference proteome</keyword>
<name>A0A3S7X9G6_LEIDO</name>
<dbReference type="Proteomes" id="UP000274082">
    <property type="component" value="Chromosome 35"/>
</dbReference>
<gene>
    <name evidence="2" type="ORF">LdCL_350035100</name>
</gene>
<dbReference type="VEuPathDB" id="TriTrypDB:LdBPK_353020.1"/>
<evidence type="ECO:0000313" key="2">
    <source>
        <dbReference type="EMBL" id="AYU83101.1"/>
    </source>
</evidence>
<accession>A0A3S7X9G6</accession>
<dbReference type="VEuPathDB" id="TriTrypDB:LDHU3_35.3890"/>
<dbReference type="VEuPathDB" id="TriTrypDB:LdCL_350035100"/>
<dbReference type="OrthoDB" id="271814at2759"/>